<dbReference type="InterPro" id="IPR036986">
    <property type="entry name" value="S4_RNA-bd_sf"/>
</dbReference>
<dbReference type="EMBL" id="UHDS01000001">
    <property type="protein sequence ID" value="SUM54822.1"/>
    <property type="molecule type" value="Genomic_DNA"/>
</dbReference>
<dbReference type="CDD" id="cd00165">
    <property type="entry name" value="S4"/>
    <property type="match status" value="1"/>
</dbReference>
<reference evidence="7 12" key="4">
    <citation type="submission" date="2021-03" db="EMBL/GenBank/DDBJ databases">
        <title>Staphylococci and Mammaliicocci in bats.</title>
        <authorList>
            <person name="Fountain K."/>
        </authorList>
    </citation>
    <scope>NUCLEOTIDE SEQUENCE [LARGE SCALE GENOMIC DNA]</scope>
    <source>
        <strain evidence="7 12">18_1_E_SW</strain>
    </source>
</reference>
<dbReference type="GeneID" id="66776568"/>
<dbReference type="Proteomes" id="UP000664081">
    <property type="component" value="Unassembled WGS sequence"/>
</dbReference>
<dbReference type="InterPro" id="IPR020103">
    <property type="entry name" value="PsdUridine_synth_cat_dom_sf"/>
</dbReference>
<evidence type="ECO:0000313" key="12">
    <source>
        <dbReference type="Proteomes" id="UP000664081"/>
    </source>
</evidence>
<dbReference type="SUPFAM" id="SSF55174">
    <property type="entry name" value="Alpha-L RNA-binding motif"/>
    <property type="match status" value="1"/>
</dbReference>
<evidence type="ECO:0000256" key="5">
    <source>
        <dbReference type="RuleBase" id="RU003887"/>
    </source>
</evidence>
<dbReference type="InterPro" id="IPR000748">
    <property type="entry name" value="PsdUridine_synth_RsuA/RluB/E/F"/>
</dbReference>
<dbReference type="KEGG" id="snl:BJD96_05615"/>
<accession>A0A291JK77</accession>
<dbReference type="InterPro" id="IPR002942">
    <property type="entry name" value="S4_RNA-bd"/>
</dbReference>
<evidence type="ECO:0000256" key="3">
    <source>
        <dbReference type="ARBA" id="ARBA00023235"/>
    </source>
</evidence>
<dbReference type="SMART" id="SM00363">
    <property type="entry name" value="S4"/>
    <property type="match status" value="1"/>
</dbReference>
<dbReference type="PANTHER" id="PTHR47683:SF4">
    <property type="entry name" value="PSEUDOURIDINE SYNTHASE"/>
    <property type="match status" value="1"/>
</dbReference>
<dbReference type="CDD" id="cd02553">
    <property type="entry name" value="PseudoU_synth_RsuA"/>
    <property type="match status" value="1"/>
</dbReference>
<dbReference type="PROSITE" id="PS01149">
    <property type="entry name" value="PSI_RSU"/>
    <property type="match status" value="1"/>
</dbReference>
<dbReference type="GO" id="GO:0003723">
    <property type="term" value="F:RNA binding"/>
    <property type="evidence" value="ECO:0007669"/>
    <property type="project" value="UniProtKB-KW"/>
</dbReference>
<dbReference type="GO" id="GO:0120159">
    <property type="term" value="F:rRNA pseudouridine synthase activity"/>
    <property type="evidence" value="ECO:0007669"/>
    <property type="project" value="UniProtKB-ARBA"/>
</dbReference>
<dbReference type="GO" id="GO:0000455">
    <property type="term" value="P:enzyme-directed rRNA pseudouridine synthesis"/>
    <property type="evidence" value="ECO:0007669"/>
    <property type="project" value="UniProtKB-ARBA"/>
</dbReference>
<evidence type="ECO:0000256" key="2">
    <source>
        <dbReference type="ARBA" id="ARBA00022884"/>
    </source>
</evidence>
<dbReference type="EMBL" id="JAFNLT010000006">
    <property type="protein sequence ID" value="MBO1227320.1"/>
    <property type="molecule type" value="Genomic_DNA"/>
</dbReference>
<dbReference type="Proteomes" id="UP000254412">
    <property type="component" value="Unassembled WGS sequence"/>
</dbReference>
<evidence type="ECO:0000256" key="4">
    <source>
        <dbReference type="PROSITE-ProRule" id="PRU00182"/>
    </source>
</evidence>
<organism evidence="9 11">
    <name type="scientific">Staphylococcus nepalensis</name>
    <dbReference type="NCBI Taxonomy" id="214473"/>
    <lineage>
        <taxon>Bacteria</taxon>
        <taxon>Bacillati</taxon>
        <taxon>Bacillota</taxon>
        <taxon>Bacilli</taxon>
        <taxon>Bacillales</taxon>
        <taxon>Staphylococcaceae</taxon>
        <taxon>Staphylococcus</taxon>
    </lineage>
</organism>
<keyword evidence="2 4" id="KW-0694">RNA-binding</keyword>
<dbReference type="SUPFAM" id="SSF55120">
    <property type="entry name" value="Pseudouridine synthase"/>
    <property type="match status" value="1"/>
</dbReference>
<dbReference type="NCBIfam" id="TIGR00093">
    <property type="entry name" value="pseudouridine synthase"/>
    <property type="match status" value="1"/>
</dbReference>
<dbReference type="InterPro" id="IPR042092">
    <property type="entry name" value="PsdUridine_s_RsuA/RluB/E/F_cat"/>
</dbReference>
<reference evidence="8" key="2">
    <citation type="submission" date="2018-03" db="EMBL/GenBank/DDBJ databases">
        <authorList>
            <person name="Keele B.F."/>
        </authorList>
    </citation>
    <scope>NUCLEOTIDE SEQUENCE</scope>
    <source>
        <strain evidence="8">SNUC 4337</strain>
    </source>
</reference>
<evidence type="ECO:0000313" key="9">
    <source>
        <dbReference type="EMBL" id="SUM54822.1"/>
    </source>
</evidence>
<evidence type="ECO:0000313" key="7">
    <source>
        <dbReference type="EMBL" id="MBO1227320.1"/>
    </source>
</evidence>
<dbReference type="EMBL" id="PZHR01000019">
    <property type="protein sequence ID" value="PTK59575.1"/>
    <property type="molecule type" value="Genomic_DNA"/>
</dbReference>
<evidence type="ECO:0000256" key="1">
    <source>
        <dbReference type="ARBA" id="ARBA00008348"/>
    </source>
</evidence>
<dbReference type="Gene3D" id="3.30.70.1560">
    <property type="entry name" value="Alpha-L RNA-binding motif"/>
    <property type="match status" value="1"/>
</dbReference>
<dbReference type="EC" id="5.4.99.-" evidence="5"/>
<gene>
    <name evidence="9" type="primary">rsuA</name>
    <name evidence="8" type="ORF">BUZ61_05200</name>
    <name evidence="7" type="ORF">J3T88_08240</name>
    <name evidence="9" type="ORF">NCTC13834_01168</name>
</gene>
<comment type="similarity">
    <text evidence="1 5">Belongs to the pseudouridine synthase RsuA family.</text>
</comment>
<proteinExistence type="inferred from homology"/>
<dbReference type="Gene3D" id="3.10.290.10">
    <property type="entry name" value="RNA-binding S4 domain"/>
    <property type="match status" value="1"/>
</dbReference>
<keyword evidence="12" id="KW-1185">Reference proteome</keyword>
<evidence type="ECO:0000313" key="8">
    <source>
        <dbReference type="EMBL" id="PTK59575.1"/>
    </source>
</evidence>
<dbReference type="InterPro" id="IPR020094">
    <property type="entry name" value="TruA/RsuA/RluB/E/F_N"/>
</dbReference>
<dbReference type="OrthoDB" id="9807213at2"/>
<dbReference type="AlphaFoldDB" id="A0A291JK77"/>
<dbReference type="Proteomes" id="UP000240400">
    <property type="component" value="Unassembled WGS sequence"/>
</dbReference>
<reference evidence="9 11" key="3">
    <citation type="submission" date="2018-06" db="EMBL/GenBank/DDBJ databases">
        <authorList>
            <consortium name="Pathogen Informatics"/>
            <person name="Doyle S."/>
        </authorList>
    </citation>
    <scope>NUCLEOTIDE SEQUENCE [LARGE SCALE GENOMIC DNA]</scope>
    <source>
        <strain evidence="9 11">NCTC13834</strain>
    </source>
</reference>
<feature type="domain" description="RNA-binding S4" evidence="6">
    <location>
        <begin position="1"/>
        <end position="59"/>
    </location>
</feature>
<evidence type="ECO:0000313" key="10">
    <source>
        <dbReference type="Proteomes" id="UP000240400"/>
    </source>
</evidence>
<protein>
    <recommendedName>
        <fullName evidence="5">Pseudouridine synthase</fullName>
        <ecNumber evidence="5">5.4.99.-</ecNumber>
    </recommendedName>
</protein>
<reference evidence="8 10" key="1">
    <citation type="journal article" date="2016" name="Front. Microbiol.">
        <title>Comprehensive Phylogenetic Analysis of Bovine Non-aureus Staphylococci Species Based on Whole-Genome Sequencing.</title>
        <authorList>
            <person name="Naushad S."/>
            <person name="Barkema H.W."/>
            <person name="Luby C."/>
            <person name="Condas L.A."/>
            <person name="Nobrega D.B."/>
            <person name="Carson D.A."/>
            <person name="De Buck J."/>
        </authorList>
    </citation>
    <scope>NUCLEOTIDE SEQUENCE [LARGE SCALE GENOMIC DNA]</scope>
    <source>
        <strain evidence="8 10">SNUC 4337</strain>
    </source>
</reference>
<sequence length="233" mass="26620">MRIDKFLANMGVGTRTEVKQLLKSGSVFINEQKEKSPKKQIDPNNDIIKINNEIIQYIDKVYLMLNKPKGYISATADNQHQTVIELVKSYQFLEIFPVGRLDKDTEGLLLITNDGAFNHELMSPTKHVSKTYEVISEKNITNNDINSFKMGIELNEGLAMPATLVKSDEPYKSFVTIYEGRYHQVKRMFHAIDNEVLALKRVSIGELKLDESLGPGEYRHLTQQDFKQLGLNL</sequence>
<dbReference type="Pfam" id="PF00849">
    <property type="entry name" value="PseudoU_synth_2"/>
    <property type="match status" value="1"/>
</dbReference>
<evidence type="ECO:0000313" key="11">
    <source>
        <dbReference type="Proteomes" id="UP000254412"/>
    </source>
</evidence>
<evidence type="ECO:0000259" key="6">
    <source>
        <dbReference type="SMART" id="SM00363"/>
    </source>
</evidence>
<keyword evidence="3 5" id="KW-0413">Isomerase</keyword>
<dbReference type="PANTHER" id="PTHR47683">
    <property type="entry name" value="PSEUDOURIDINE SYNTHASE FAMILY PROTEIN-RELATED"/>
    <property type="match status" value="1"/>
</dbReference>
<dbReference type="RefSeq" id="WP_096809110.1">
    <property type="nucleotide sequence ID" value="NZ_BMCF01000002.1"/>
</dbReference>
<dbReference type="Pfam" id="PF01479">
    <property type="entry name" value="S4"/>
    <property type="match status" value="1"/>
</dbReference>
<dbReference type="Gene3D" id="3.30.70.580">
    <property type="entry name" value="Pseudouridine synthase I, catalytic domain, N-terminal subdomain"/>
    <property type="match status" value="1"/>
</dbReference>
<dbReference type="InterPro" id="IPR006145">
    <property type="entry name" value="PsdUridine_synth_RsuA/RluA"/>
</dbReference>
<dbReference type="InterPro" id="IPR018496">
    <property type="entry name" value="PsdUridine_synth_RsuA/RluB_CS"/>
</dbReference>
<dbReference type="InterPro" id="IPR050343">
    <property type="entry name" value="RsuA_PseudoU_synthase"/>
</dbReference>
<dbReference type="PROSITE" id="PS50889">
    <property type="entry name" value="S4"/>
    <property type="match status" value="1"/>
</dbReference>
<name>A0A291JK77_9STAP</name>